<organism evidence="1 2">
    <name type="scientific">Amantichitinum ursilacus</name>
    <dbReference type="NCBI Taxonomy" id="857265"/>
    <lineage>
        <taxon>Bacteria</taxon>
        <taxon>Pseudomonadati</taxon>
        <taxon>Pseudomonadota</taxon>
        <taxon>Betaproteobacteria</taxon>
        <taxon>Neisseriales</taxon>
        <taxon>Chitinibacteraceae</taxon>
        <taxon>Amantichitinum</taxon>
    </lineage>
</organism>
<dbReference type="EMBL" id="LAQT01000027">
    <property type="protein sequence ID" value="KPC50692.1"/>
    <property type="molecule type" value="Genomic_DNA"/>
</dbReference>
<dbReference type="OrthoDB" id="7585928at2"/>
<evidence type="ECO:0000313" key="1">
    <source>
        <dbReference type="EMBL" id="KPC50692.1"/>
    </source>
</evidence>
<protein>
    <submittedName>
        <fullName evidence="1">Uncharacterized protein</fullName>
    </submittedName>
</protein>
<sequence length="79" mass="8236">MSVQLQNGRIMLTGICPVGDAQALLNALLDNPDAPLDLSGCRHLHAALWQIALCAGARVGGAPTDPFVEIVCNSGIRTI</sequence>
<dbReference type="RefSeq" id="WP_053938927.1">
    <property type="nucleotide sequence ID" value="NZ_LAQT01000027.1"/>
</dbReference>
<reference evidence="1 2" key="1">
    <citation type="submission" date="2015-07" db="EMBL/GenBank/DDBJ databases">
        <title>Draft genome sequence of the Amantichitinum ursilacus IGB-41, a new chitin-degrading bacterium.</title>
        <authorList>
            <person name="Kirstahler P."/>
            <person name="Guenther M."/>
            <person name="Grumaz C."/>
            <person name="Rupp S."/>
            <person name="Zibek S."/>
            <person name="Sohn K."/>
        </authorList>
    </citation>
    <scope>NUCLEOTIDE SEQUENCE [LARGE SCALE GENOMIC DNA]</scope>
    <source>
        <strain evidence="1 2">IGB-41</strain>
    </source>
</reference>
<keyword evidence="2" id="KW-1185">Reference proteome</keyword>
<accession>A0A0N0XIH6</accession>
<dbReference type="AlphaFoldDB" id="A0A0N0XIH6"/>
<comment type="caution">
    <text evidence="1">The sequence shown here is derived from an EMBL/GenBank/DDBJ whole genome shotgun (WGS) entry which is preliminary data.</text>
</comment>
<dbReference type="Proteomes" id="UP000037939">
    <property type="component" value="Unassembled WGS sequence"/>
</dbReference>
<proteinExistence type="predicted"/>
<gene>
    <name evidence="1" type="ORF">WG78_16600</name>
</gene>
<evidence type="ECO:0000313" key="2">
    <source>
        <dbReference type="Proteomes" id="UP000037939"/>
    </source>
</evidence>
<name>A0A0N0XIH6_9NEIS</name>
<dbReference type="STRING" id="857265.WG78_16600"/>